<dbReference type="Proteomes" id="UP000198939">
    <property type="component" value="Unassembled WGS sequence"/>
</dbReference>
<evidence type="ECO:0000313" key="2">
    <source>
        <dbReference type="EMBL" id="SEO88215.1"/>
    </source>
</evidence>
<sequence>MSIYTQTARFDTGRGATETEMRQFAPSIFAVTAHESRSERFKPIPTIEVLASRHESGESVRLLRTYPELRSV</sequence>
<dbReference type="Proteomes" id="UP000183063">
    <property type="component" value="Unassembled WGS sequence"/>
</dbReference>
<dbReference type="EMBL" id="FOCV01000028">
    <property type="protein sequence ID" value="SEO88215.1"/>
    <property type="molecule type" value="Genomic_DNA"/>
</dbReference>
<evidence type="ECO:0000313" key="3">
    <source>
        <dbReference type="Proteomes" id="UP000183063"/>
    </source>
</evidence>
<evidence type="ECO:0000313" key="4">
    <source>
        <dbReference type="Proteomes" id="UP000198939"/>
    </source>
</evidence>
<reference evidence="3" key="2">
    <citation type="submission" date="2016-10" db="EMBL/GenBank/DDBJ databases">
        <authorList>
            <person name="Wibberg D."/>
        </authorList>
    </citation>
    <scope>NUCLEOTIDE SEQUENCE [LARGE SCALE GENOMIC DNA]</scope>
</reference>
<reference evidence="2 4" key="1">
    <citation type="submission" date="2016-10" db="EMBL/GenBank/DDBJ databases">
        <authorList>
            <person name="Varghese N."/>
            <person name="Submissions S."/>
        </authorList>
    </citation>
    <scope>NUCLEOTIDE SEQUENCE [LARGE SCALE GENOMIC DNA]</scope>
    <source>
        <strain evidence="2 4">CGMCC 1.7071</strain>
    </source>
</reference>
<dbReference type="AlphaFoldDB" id="A0A1H8TBM6"/>
<keyword evidence="4" id="KW-1185">Reference proteome</keyword>
<proteinExistence type="predicted"/>
<dbReference type="RefSeq" id="WP_244541418.1">
    <property type="nucleotide sequence ID" value="NZ_FNXB01000037.1"/>
</dbReference>
<organism evidence="1 3">
    <name type="scientific">Rhizobium tibeticum</name>
    <dbReference type="NCBI Taxonomy" id="501024"/>
    <lineage>
        <taxon>Bacteria</taxon>
        <taxon>Pseudomonadati</taxon>
        <taxon>Pseudomonadota</taxon>
        <taxon>Alphaproteobacteria</taxon>
        <taxon>Hyphomicrobiales</taxon>
        <taxon>Rhizobiaceae</taxon>
        <taxon>Rhizobium/Agrobacterium group</taxon>
        <taxon>Rhizobium</taxon>
    </lineage>
</organism>
<reference evidence="1" key="3">
    <citation type="submission" date="2016-10" db="EMBL/GenBank/DDBJ databases">
        <authorList>
            <person name="de Groot N.N."/>
        </authorList>
    </citation>
    <scope>NUCLEOTIDE SEQUENCE [LARGE SCALE GENOMIC DNA]</scope>
    <source>
        <strain evidence="1">CCBAU85039</strain>
    </source>
</reference>
<accession>A0A1H8TBM6</accession>
<name>A0A1H8TBM6_9HYPH</name>
<protein>
    <submittedName>
        <fullName evidence="1">Uncharacterized protein</fullName>
    </submittedName>
</protein>
<gene>
    <name evidence="1" type="ORF">RTCCBAU85039_5117</name>
    <name evidence="2" type="ORF">SAMN05216228_102816</name>
</gene>
<dbReference type="EMBL" id="FNXB01000037">
    <property type="protein sequence ID" value="SEI14642.1"/>
    <property type="molecule type" value="Genomic_DNA"/>
</dbReference>
<evidence type="ECO:0000313" key="1">
    <source>
        <dbReference type="EMBL" id="SEI14642.1"/>
    </source>
</evidence>